<protein>
    <submittedName>
        <fullName evidence="3">Uncharacterized protein</fullName>
    </submittedName>
</protein>
<dbReference type="AlphaFoldDB" id="A0A0E9NC85"/>
<evidence type="ECO:0000313" key="3">
    <source>
        <dbReference type="EMBL" id="GAO47439.1"/>
    </source>
</evidence>
<feature type="compositionally biased region" description="Polar residues" evidence="2">
    <location>
        <begin position="38"/>
        <end position="62"/>
    </location>
</feature>
<feature type="compositionally biased region" description="Acidic residues" evidence="2">
    <location>
        <begin position="379"/>
        <end position="388"/>
    </location>
</feature>
<feature type="region of interest" description="Disordered" evidence="2">
    <location>
        <begin position="244"/>
        <end position="312"/>
    </location>
</feature>
<dbReference type="RefSeq" id="XP_019023824.1">
    <property type="nucleotide sequence ID" value="XM_019171062.1"/>
</dbReference>
<reference evidence="3 4" key="3">
    <citation type="journal article" date="2015" name="Genome Announc.">
        <title>Draft Genome Sequence of the Archiascomycetous Yeast Saitoella complicata.</title>
        <authorList>
            <person name="Yamauchi K."/>
            <person name="Kondo S."/>
            <person name="Hamamoto M."/>
            <person name="Takahashi Y."/>
            <person name="Ogura Y."/>
            <person name="Hayashi T."/>
            <person name="Nishida H."/>
        </authorList>
    </citation>
    <scope>NUCLEOTIDE SEQUENCE [LARGE SCALE GENOMIC DNA]</scope>
    <source>
        <strain evidence="3 4">NRRL Y-17804</strain>
    </source>
</reference>
<comment type="caution">
    <text evidence="3">The sequence shown here is derived from an EMBL/GenBank/DDBJ whole genome shotgun (WGS) entry which is preliminary data.</text>
</comment>
<dbReference type="Proteomes" id="UP000033140">
    <property type="component" value="Unassembled WGS sequence"/>
</dbReference>
<keyword evidence="4" id="KW-1185">Reference proteome</keyword>
<dbReference type="EMBL" id="BACD03000009">
    <property type="protein sequence ID" value="GAO47439.1"/>
    <property type="molecule type" value="Genomic_DNA"/>
</dbReference>
<feature type="compositionally biased region" description="Acidic residues" evidence="2">
    <location>
        <begin position="340"/>
        <end position="349"/>
    </location>
</feature>
<feature type="compositionally biased region" description="Gly residues" evidence="2">
    <location>
        <begin position="277"/>
        <end position="292"/>
    </location>
</feature>
<gene>
    <name evidence="3" type="ORF">G7K_1647-t1</name>
</gene>
<evidence type="ECO:0000313" key="4">
    <source>
        <dbReference type="Proteomes" id="UP000033140"/>
    </source>
</evidence>
<evidence type="ECO:0000256" key="1">
    <source>
        <dbReference type="SAM" id="Coils"/>
    </source>
</evidence>
<sequence>MPIPLYPKATSPPEDEDGIPSVPPLVPSAGFEQPTAPTPSILSSLNALSRTQLDRTASSRTPPSMQILETLLGQIRQVRMGALPQPPPAAAPASDIDMQYEPLLNTLANARRSMEAQGQGDMSREYQETLQASVLRRQEAAAPSNRIRRAARLTDDLPDTTFAAAAAATPTSFPGAGAYDSPSEDDDEDYGDGDGERSRGPRRRGLSATFSEVYRHETRLNDMRRRVEELAERLHVVRHARRLSAAPAALSPPRPSARPPVPEPVRREERDFDHGAGRVGGGDGAGGTGVTGSGLHRTATLGAGAGKSARREKVRHDLRMVDEVWGRGWDVRPMVNLGEDGECEEEEAGEEVRDERFLEGGGKGKEGVEDMMSVREGLDESPQDTAME</sequence>
<keyword evidence="1" id="KW-0175">Coiled coil</keyword>
<feature type="compositionally biased region" description="Pro residues" evidence="2">
    <location>
        <begin position="250"/>
        <end position="263"/>
    </location>
</feature>
<feature type="region of interest" description="Disordered" evidence="2">
    <location>
        <begin position="165"/>
        <end position="209"/>
    </location>
</feature>
<accession>A0A0E9NC85</accession>
<feature type="compositionally biased region" description="Acidic residues" evidence="2">
    <location>
        <begin position="182"/>
        <end position="193"/>
    </location>
</feature>
<reference evidence="3 4" key="2">
    <citation type="journal article" date="2014" name="J. Gen. Appl. Microbiol.">
        <title>The early diverging ascomycetous budding yeast Saitoella complicata has three histone deacetylases belonging to the Clr6, Hos2, and Rpd3 lineages.</title>
        <authorList>
            <person name="Nishida H."/>
            <person name="Matsumoto T."/>
            <person name="Kondo S."/>
            <person name="Hamamoto M."/>
            <person name="Yoshikawa H."/>
        </authorList>
    </citation>
    <scope>NUCLEOTIDE SEQUENCE [LARGE SCALE GENOMIC DNA]</scope>
    <source>
        <strain evidence="3 4">NRRL Y-17804</strain>
    </source>
</reference>
<feature type="region of interest" description="Disordered" evidence="2">
    <location>
        <begin position="1"/>
        <end position="62"/>
    </location>
</feature>
<evidence type="ECO:0000256" key="2">
    <source>
        <dbReference type="SAM" id="MobiDB-lite"/>
    </source>
</evidence>
<reference evidence="3 4" key="1">
    <citation type="journal article" date="2011" name="J. Gen. Appl. Microbiol.">
        <title>Draft genome sequencing of the enigmatic yeast Saitoella complicata.</title>
        <authorList>
            <person name="Nishida H."/>
            <person name="Hamamoto M."/>
            <person name="Sugiyama J."/>
        </authorList>
    </citation>
    <scope>NUCLEOTIDE SEQUENCE [LARGE SCALE GENOMIC DNA]</scope>
    <source>
        <strain evidence="3 4">NRRL Y-17804</strain>
    </source>
</reference>
<feature type="region of interest" description="Disordered" evidence="2">
    <location>
        <begin position="340"/>
        <end position="388"/>
    </location>
</feature>
<feature type="compositionally biased region" description="Basic and acidic residues" evidence="2">
    <location>
        <begin position="350"/>
        <end position="378"/>
    </location>
</feature>
<feature type="compositionally biased region" description="Basic and acidic residues" evidence="2">
    <location>
        <begin position="264"/>
        <end position="276"/>
    </location>
</feature>
<organism evidence="3 4">
    <name type="scientific">Saitoella complicata (strain BCRC 22490 / CBS 7301 / JCM 7358 / NBRC 10748 / NRRL Y-17804)</name>
    <dbReference type="NCBI Taxonomy" id="698492"/>
    <lineage>
        <taxon>Eukaryota</taxon>
        <taxon>Fungi</taxon>
        <taxon>Dikarya</taxon>
        <taxon>Ascomycota</taxon>
        <taxon>Taphrinomycotina</taxon>
        <taxon>Taphrinomycotina incertae sedis</taxon>
        <taxon>Saitoella</taxon>
    </lineage>
</organism>
<name>A0A0E9NC85_SAICN</name>
<proteinExistence type="predicted"/>
<feature type="coiled-coil region" evidence="1">
    <location>
        <begin position="213"/>
        <end position="240"/>
    </location>
</feature>
<feature type="compositionally biased region" description="Low complexity" evidence="2">
    <location>
        <begin position="165"/>
        <end position="181"/>
    </location>
</feature>